<evidence type="ECO:0000313" key="3">
    <source>
        <dbReference type="Proteomes" id="UP000069935"/>
    </source>
</evidence>
<dbReference type="Gene3D" id="2.60.120.10">
    <property type="entry name" value="Jelly Rolls"/>
    <property type="match status" value="1"/>
</dbReference>
<dbReference type="Proteomes" id="UP000069935">
    <property type="component" value="Chromosome 4"/>
</dbReference>
<sequence length="205" mass="21325">MPSITRLSPADHRRVPWKNGGGVTTELAVEPIDGPPDGQGEGGQGRFLWRVSIADVVEPGPFSAFSGYDRLIAVVEGDGMRLSVDGAPPVERRRMEPAFAFPGEAPVWCEPTAGPIRDVNLMLDRASATGNLTLLAGGSHWAAGRAAGDALLVHALAGTLTVTPDGGEALPVPEGHSLLLRAAAALVDVPAGAEGVCAEVWRRRS</sequence>
<dbReference type="InterPro" id="IPR014710">
    <property type="entry name" value="RmlC-like_jellyroll"/>
</dbReference>
<dbReference type="KEGG" id="ati:AL072_24260"/>
<dbReference type="PANTHER" id="PTHR37943">
    <property type="entry name" value="PROTEIN VES"/>
    <property type="match status" value="1"/>
</dbReference>
<dbReference type="InterPro" id="IPR010282">
    <property type="entry name" value="Uncharacterised_HutD/Ves"/>
</dbReference>
<dbReference type="Pfam" id="PF05962">
    <property type="entry name" value="HutD"/>
    <property type="match status" value="1"/>
</dbReference>
<protein>
    <recommendedName>
        <fullName evidence="4">HutD-family protein</fullName>
    </recommendedName>
</protein>
<evidence type="ECO:0000313" key="2">
    <source>
        <dbReference type="EMBL" id="ALG74109.1"/>
    </source>
</evidence>
<name>A0AAC9EYA5_9PROT</name>
<dbReference type="AlphaFoldDB" id="A0AAC9EYA5"/>
<dbReference type="SUPFAM" id="SSF51182">
    <property type="entry name" value="RmlC-like cupins"/>
    <property type="match status" value="1"/>
</dbReference>
<dbReference type="InterPro" id="IPR011051">
    <property type="entry name" value="RmlC_Cupin_sf"/>
</dbReference>
<keyword evidence="3" id="KW-1185">Reference proteome</keyword>
<accession>A0AAC9EYA5</accession>
<evidence type="ECO:0008006" key="4">
    <source>
        <dbReference type="Google" id="ProtNLM"/>
    </source>
</evidence>
<evidence type="ECO:0000256" key="1">
    <source>
        <dbReference type="SAM" id="MobiDB-lite"/>
    </source>
</evidence>
<gene>
    <name evidence="2" type="ORF">AL072_24260</name>
</gene>
<dbReference type="EMBL" id="CP012404">
    <property type="protein sequence ID" value="ALG74109.1"/>
    <property type="molecule type" value="Genomic_DNA"/>
</dbReference>
<reference evidence="3" key="1">
    <citation type="submission" date="2015-08" db="EMBL/GenBank/DDBJ databases">
        <title>Complete Genome Sequence of Azospirillum thiophilum BV-S.</title>
        <authorList>
            <person name="Fomenkov A."/>
            <person name="Vincze T."/>
            <person name="Grabovich M."/>
            <person name="Dubinina G."/>
            <person name="Orlova M."/>
            <person name="Belousova E."/>
            <person name="Roberts R.J."/>
        </authorList>
    </citation>
    <scope>NUCLEOTIDE SEQUENCE [LARGE SCALE GENOMIC DNA]</scope>
    <source>
        <strain evidence="3">BV-S</strain>
    </source>
</reference>
<proteinExistence type="predicted"/>
<dbReference type="CDD" id="cd20293">
    <property type="entry name" value="cupin_HutD_N"/>
    <property type="match status" value="1"/>
</dbReference>
<dbReference type="RefSeq" id="WP_045583574.1">
    <property type="nucleotide sequence ID" value="NZ_CP012404.1"/>
</dbReference>
<dbReference type="PANTHER" id="PTHR37943:SF1">
    <property type="entry name" value="PROTEIN VES"/>
    <property type="match status" value="1"/>
</dbReference>
<feature type="region of interest" description="Disordered" evidence="1">
    <location>
        <begin position="1"/>
        <end position="22"/>
    </location>
</feature>
<organism evidence="2 3">
    <name type="scientific">Azospirillum thiophilum</name>
    <dbReference type="NCBI Taxonomy" id="528244"/>
    <lineage>
        <taxon>Bacteria</taxon>
        <taxon>Pseudomonadati</taxon>
        <taxon>Pseudomonadota</taxon>
        <taxon>Alphaproteobacteria</taxon>
        <taxon>Rhodospirillales</taxon>
        <taxon>Azospirillaceae</taxon>
        <taxon>Azospirillum</taxon>
    </lineage>
</organism>
<reference evidence="2 3" key="2">
    <citation type="journal article" date="2016" name="Genome Announc.">
        <title>Complete Genome Sequence of a Strain of Azospirillum thiophilum Isolated from a Sulfide Spring.</title>
        <authorList>
            <person name="Fomenkov A."/>
            <person name="Vincze T."/>
            <person name="Grabovich M."/>
            <person name="Anton B.P."/>
            <person name="Dubinina G."/>
            <person name="Orlova M."/>
            <person name="Belousova E."/>
            <person name="Roberts R.J."/>
        </authorList>
    </citation>
    <scope>NUCLEOTIDE SEQUENCE [LARGE SCALE GENOMIC DNA]</scope>
    <source>
        <strain evidence="2 3">BV-S</strain>
    </source>
</reference>